<feature type="compositionally biased region" description="Polar residues" evidence="1">
    <location>
        <begin position="599"/>
        <end position="616"/>
    </location>
</feature>
<reference evidence="2" key="1">
    <citation type="submission" date="2019-06" db="EMBL/GenBank/DDBJ databases">
        <authorList>
            <person name="Zheng W."/>
        </authorList>
    </citation>
    <scope>NUCLEOTIDE SEQUENCE</scope>
    <source>
        <strain evidence="2">QDHG01</strain>
    </source>
</reference>
<accession>A0A8J8T7F5</accession>
<comment type="caution">
    <text evidence="2">The sequence shown here is derived from an EMBL/GenBank/DDBJ whole genome shotgun (WGS) entry which is preliminary data.</text>
</comment>
<dbReference type="AlphaFoldDB" id="A0A8J8T7F5"/>
<evidence type="ECO:0000313" key="2">
    <source>
        <dbReference type="EMBL" id="TNV85247.1"/>
    </source>
</evidence>
<evidence type="ECO:0000313" key="3">
    <source>
        <dbReference type="Proteomes" id="UP000785679"/>
    </source>
</evidence>
<feature type="region of interest" description="Disordered" evidence="1">
    <location>
        <begin position="132"/>
        <end position="153"/>
    </location>
</feature>
<keyword evidence="3" id="KW-1185">Reference proteome</keyword>
<proteinExistence type="predicted"/>
<protein>
    <submittedName>
        <fullName evidence="2">Uncharacterized protein</fullName>
    </submittedName>
</protein>
<gene>
    <name evidence="2" type="ORF">FGO68_gene6192</name>
</gene>
<organism evidence="2 3">
    <name type="scientific">Halteria grandinella</name>
    <dbReference type="NCBI Taxonomy" id="5974"/>
    <lineage>
        <taxon>Eukaryota</taxon>
        <taxon>Sar</taxon>
        <taxon>Alveolata</taxon>
        <taxon>Ciliophora</taxon>
        <taxon>Intramacronucleata</taxon>
        <taxon>Spirotrichea</taxon>
        <taxon>Stichotrichia</taxon>
        <taxon>Sporadotrichida</taxon>
        <taxon>Halteriidae</taxon>
        <taxon>Halteria</taxon>
    </lineage>
</organism>
<name>A0A8J8T7F5_HALGN</name>
<sequence>MQYLNSFLISKRMWSNLLCSKYQAQMSLIKILLNFLQEYSDQSSRQMDKRNDSIERVEKQKLKKSLVKEMQLFRLREPNMTKKEYQTKLAKLMEDEELIEDIDVSSPSKNTPRAILRQLLLVTSTIKDIPLTNNSEQSKQESTQGIPSPLSRQSVLQNSRTLKARVLTRLNQQDLIRKTEVLQQPKIEEKGMYHLTELEMSQSVLNDSSVGQLPPLQSHRPTHRVQKSSPLSLMYIGNGPTGIVPLSNSSIAQMLSREEHQEFVRKMKELKRHQYQKKMEQIERDHQRRVEMMQKQSEFELQLKEEREASLEIWRKQIQERIEEQRQRRLEQMEPLKSLYSKNASLIVTDQIRKKQPPLYVQLNQQFEKQREVEERMIQERLRQIRDDKKPIRIEEIRKHEASVERETEMRKEERKNKRMDAYLSHIQSIKHRDMETDLTKRIKDQIQMERAQTNNNKQEILKLYHKKVNYGHKIMELYKPDSFKIMKQKDKVAEMKEQLMRELSSKKNDYLESRQLHGIYHPAKSSQSPVKYSLRKPIIENNSVLACDQDYRNHLSKEALANLNSDMPLIEQRNQQIKPLMRNYASLQTVNHRREDSNTSFRNKSSSRNQFETANTPKRINKTKQMGFEEWKKMVDLRDSKMIRVSKDSMSPEPPGNRQFEEEQIEDFKRMKSLKQKIQLLSQSDAL</sequence>
<dbReference type="Proteomes" id="UP000785679">
    <property type="component" value="Unassembled WGS sequence"/>
</dbReference>
<dbReference type="EMBL" id="RRYP01001994">
    <property type="protein sequence ID" value="TNV85247.1"/>
    <property type="molecule type" value="Genomic_DNA"/>
</dbReference>
<evidence type="ECO:0000256" key="1">
    <source>
        <dbReference type="SAM" id="MobiDB-lite"/>
    </source>
</evidence>
<feature type="region of interest" description="Disordered" evidence="1">
    <location>
        <begin position="592"/>
        <end position="616"/>
    </location>
</feature>